<evidence type="ECO:0000259" key="1">
    <source>
        <dbReference type="PROSITE" id="PS50943"/>
    </source>
</evidence>
<sequence>MTDEASQPPLGWRYCGNQIKLWRTGAGFTREELAKEAGYGYATIESMELGRRRPTERVLQIADEMFGARGKLLAGKEYLQPESVVPVRTQEYMRYEAKAVAVSTYRPLTFPGLLQTEETMRTMFATRWPPLDDESIDELVAVRLARQPLLQKPTTSFNFIIQEAVLHHQLAGAEAHRRQLRRLLEVGAQRNVNVQVMETGGCHSGLSGSFSLLDLPDHDRLAYVEGQLVQLLYGSAEQVSLLSQRFAAIAGQALRPKESAEIISRLAEAL</sequence>
<feature type="domain" description="HTH cro/C1-type" evidence="1">
    <location>
        <begin position="19"/>
        <end position="60"/>
    </location>
</feature>
<dbReference type="GO" id="GO:0003677">
    <property type="term" value="F:DNA binding"/>
    <property type="evidence" value="ECO:0007669"/>
    <property type="project" value="InterPro"/>
</dbReference>
<dbReference type="EMBL" id="JABBXF010000033">
    <property type="protein sequence ID" value="NVK79227.1"/>
    <property type="molecule type" value="Genomic_DNA"/>
</dbReference>
<dbReference type="Gene3D" id="1.10.260.40">
    <property type="entry name" value="lambda repressor-like DNA-binding domains"/>
    <property type="match status" value="1"/>
</dbReference>
<comment type="caution">
    <text evidence="2">The sequence shown here is derived from an EMBL/GenBank/DDBJ whole genome shotgun (WGS) entry which is preliminary data.</text>
</comment>
<keyword evidence="3" id="KW-1185">Reference proteome</keyword>
<dbReference type="Pfam" id="PF13560">
    <property type="entry name" value="HTH_31"/>
    <property type="match status" value="1"/>
</dbReference>
<gene>
    <name evidence="2" type="ORF">HG542_16335</name>
</gene>
<dbReference type="RefSeq" id="WP_171082047.1">
    <property type="nucleotide sequence ID" value="NZ_BNBU01000004.1"/>
</dbReference>
<dbReference type="AlphaFoldDB" id="A0A7Y7B595"/>
<proteinExistence type="predicted"/>
<organism evidence="2 3">
    <name type="scientific">Streptomyces morookaense</name>
    <name type="common">Streptoverticillium morookaense</name>
    <dbReference type="NCBI Taxonomy" id="1970"/>
    <lineage>
        <taxon>Bacteria</taxon>
        <taxon>Bacillati</taxon>
        <taxon>Actinomycetota</taxon>
        <taxon>Actinomycetes</taxon>
        <taxon>Kitasatosporales</taxon>
        <taxon>Streptomycetaceae</taxon>
        <taxon>Streptomyces</taxon>
    </lineage>
</organism>
<dbReference type="CDD" id="cd00093">
    <property type="entry name" value="HTH_XRE"/>
    <property type="match status" value="1"/>
</dbReference>
<dbReference type="InterPro" id="IPR043917">
    <property type="entry name" value="DUF5753"/>
</dbReference>
<dbReference type="Pfam" id="PF19054">
    <property type="entry name" value="DUF5753"/>
    <property type="match status" value="1"/>
</dbReference>
<dbReference type="InterPro" id="IPR010982">
    <property type="entry name" value="Lambda_DNA-bd_dom_sf"/>
</dbReference>
<dbReference type="InterPro" id="IPR001387">
    <property type="entry name" value="Cro/C1-type_HTH"/>
</dbReference>
<dbReference type="SUPFAM" id="SSF47413">
    <property type="entry name" value="lambda repressor-like DNA-binding domains"/>
    <property type="match status" value="1"/>
</dbReference>
<name>A0A7Y7B595_STRMO</name>
<evidence type="ECO:0000313" key="3">
    <source>
        <dbReference type="Proteomes" id="UP000587462"/>
    </source>
</evidence>
<dbReference type="PROSITE" id="PS50943">
    <property type="entry name" value="HTH_CROC1"/>
    <property type="match status" value="1"/>
</dbReference>
<accession>A0A7Y7B595</accession>
<reference evidence="2 3" key="1">
    <citation type="submission" date="2020-04" db="EMBL/GenBank/DDBJ databases">
        <title>Draft Genome Sequence of Streptomyces morookaense DSM 40503, an 8-azaguanine-producing strain.</title>
        <authorList>
            <person name="Qi J."/>
            <person name="Gao J.-M."/>
        </authorList>
    </citation>
    <scope>NUCLEOTIDE SEQUENCE [LARGE SCALE GENOMIC DNA]</scope>
    <source>
        <strain evidence="2 3">DSM 40503</strain>
    </source>
</reference>
<evidence type="ECO:0000313" key="2">
    <source>
        <dbReference type="EMBL" id="NVK79227.1"/>
    </source>
</evidence>
<dbReference type="SMART" id="SM00530">
    <property type="entry name" value="HTH_XRE"/>
    <property type="match status" value="1"/>
</dbReference>
<dbReference type="Proteomes" id="UP000587462">
    <property type="component" value="Unassembled WGS sequence"/>
</dbReference>
<protein>
    <submittedName>
        <fullName evidence="2">Helix-turn-helix transcriptional regulator</fullName>
    </submittedName>
</protein>